<dbReference type="AlphaFoldDB" id="A0A9P3GB68"/>
<dbReference type="Proteomes" id="UP000703269">
    <property type="component" value="Unassembled WGS sequence"/>
</dbReference>
<name>A0A9P3GB68_9APHY</name>
<proteinExistence type="predicted"/>
<sequence length="106" mass="11546">MLGDRLAPLGLAGSFSPVMGAMTGWPWEEMPLCARAAVTLRYSTQPQYEVVRHDLAQKSGHGSTRYARSCAGRFCLAQHAEAPYGARHCPRRAFAHCVRRALGASS</sequence>
<reference evidence="1 2" key="1">
    <citation type="submission" date="2021-08" db="EMBL/GenBank/DDBJ databases">
        <title>Draft Genome Sequence of Phanerochaete sordida strain YK-624.</title>
        <authorList>
            <person name="Mori T."/>
            <person name="Dohra H."/>
            <person name="Suzuki T."/>
            <person name="Kawagishi H."/>
            <person name="Hirai H."/>
        </authorList>
    </citation>
    <scope>NUCLEOTIDE SEQUENCE [LARGE SCALE GENOMIC DNA]</scope>
    <source>
        <strain evidence="1 2">YK-624</strain>
    </source>
</reference>
<evidence type="ECO:0000313" key="1">
    <source>
        <dbReference type="EMBL" id="GJE91415.1"/>
    </source>
</evidence>
<evidence type="ECO:0000313" key="2">
    <source>
        <dbReference type="Proteomes" id="UP000703269"/>
    </source>
</evidence>
<protein>
    <submittedName>
        <fullName evidence="1">Uncharacterized protein</fullName>
    </submittedName>
</protein>
<gene>
    <name evidence="1" type="ORF">PsYK624_075650</name>
</gene>
<keyword evidence="2" id="KW-1185">Reference proteome</keyword>
<comment type="caution">
    <text evidence="1">The sequence shown here is derived from an EMBL/GenBank/DDBJ whole genome shotgun (WGS) entry which is preliminary data.</text>
</comment>
<organism evidence="1 2">
    <name type="scientific">Phanerochaete sordida</name>
    <dbReference type="NCBI Taxonomy" id="48140"/>
    <lineage>
        <taxon>Eukaryota</taxon>
        <taxon>Fungi</taxon>
        <taxon>Dikarya</taxon>
        <taxon>Basidiomycota</taxon>
        <taxon>Agaricomycotina</taxon>
        <taxon>Agaricomycetes</taxon>
        <taxon>Polyporales</taxon>
        <taxon>Phanerochaetaceae</taxon>
        <taxon>Phanerochaete</taxon>
    </lineage>
</organism>
<dbReference type="EMBL" id="BPQB01000021">
    <property type="protein sequence ID" value="GJE91415.1"/>
    <property type="molecule type" value="Genomic_DNA"/>
</dbReference>
<accession>A0A9P3GB68</accession>